<gene>
    <name evidence="3" type="ORF">AB0I59_21605</name>
</gene>
<evidence type="ECO:0000313" key="4">
    <source>
        <dbReference type="Proteomes" id="UP001551675"/>
    </source>
</evidence>
<dbReference type="GO" id="GO:0004519">
    <property type="term" value="F:endonuclease activity"/>
    <property type="evidence" value="ECO:0007669"/>
    <property type="project" value="UniProtKB-KW"/>
</dbReference>
<protein>
    <submittedName>
        <fullName evidence="3">Restriction endonuclease</fullName>
        <ecNumber evidence="3">3.1.21.-</ecNumber>
    </submittedName>
</protein>
<proteinExistence type="predicted"/>
<dbReference type="InterPro" id="IPR007560">
    <property type="entry name" value="Restrct_endonuc_IV_Mrr"/>
</dbReference>
<dbReference type="InterPro" id="IPR011856">
    <property type="entry name" value="tRNA_endonuc-like_dom_sf"/>
</dbReference>
<dbReference type="EMBL" id="JBFALK010000012">
    <property type="protein sequence ID" value="MEV0971234.1"/>
    <property type="molecule type" value="Genomic_DNA"/>
</dbReference>
<comment type="caution">
    <text evidence="3">The sequence shown here is derived from an EMBL/GenBank/DDBJ whole genome shotgun (WGS) entry which is preliminary data.</text>
</comment>
<dbReference type="SUPFAM" id="SSF52980">
    <property type="entry name" value="Restriction endonuclease-like"/>
    <property type="match status" value="1"/>
</dbReference>
<keyword evidence="3" id="KW-0378">Hydrolase</keyword>
<evidence type="ECO:0000259" key="2">
    <source>
        <dbReference type="Pfam" id="PF18062"/>
    </source>
</evidence>
<sequence>MEAKDQAVPFADLATADLVLDAVYAGGTAGTMADDPLTRLLPGVGNQGGFRFHGSPAKRDVRFAVLFTTGVEPDWPDELDPQNGLFTYYGDNRRPGRELHETPRRGNVLLRDAFEWSHGSTRAKVPPFLLFERSAPTGRNVRFRGLLAPGGAALTPDDELQAIWRSTRGVRFQNYRSRFTVLDVPKITRAWIQDLIAGDPLGANCPLAWREWVEARTYLPLLAPATTTIRSTAEQRPDAAGKSIVAAIHQHFSSRPHDFEACAVEIWRMIAPATGKCDVTPRSRDGGRDAIGEYMLGPDGDRVAVEFALEAKCYAADNSVGVKDVARLISRIRHRQFGVFVTTSFFNKQVYEEVRTDAHPIIMICGRDIADVLRRHGYGDIEALQAWLDRHFPAT</sequence>
<keyword evidence="3" id="KW-0540">Nuclease</keyword>
<dbReference type="Pfam" id="PF04471">
    <property type="entry name" value="Mrr_cat"/>
    <property type="match status" value="1"/>
</dbReference>
<keyword evidence="4" id="KW-1185">Reference proteome</keyword>
<evidence type="ECO:0000313" key="3">
    <source>
        <dbReference type="EMBL" id="MEV0971234.1"/>
    </source>
</evidence>
<name>A0ABV3GI45_MICGL</name>
<reference evidence="3 4" key="1">
    <citation type="submission" date="2024-06" db="EMBL/GenBank/DDBJ databases">
        <title>The Natural Products Discovery Center: Release of the First 8490 Sequenced Strains for Exploring Actinobacteria Biosynthetic Diversity.</title>
        <authorList>
            <person name="Kalkreuter E."/>
            <person name="Kautsar S.A."/>
            <person name="Yang D."/>
            <person name="Bader C.D."/>
            <person name="Teijaro C.N."/>
            <person name="Fluegel L."/>
            <person name="Davis C.M."/>
            <person name="Simpson J.R."/>
            <person name="Lauterbach L."/>
            <person name="Steele A.D."/>
            <person name="Gui C."/>
            <person name="Meng S."/>
            <person name="Li G."/>
            <person name="Viehrig K."/>
            <person name="Ye F."/>
            <person name="Su P."/>
            <person name="Kiefer A.F."/>
            <person name="Nichols A."/>
            <person name="Cepeda A.J."/>
            <person name="Yan W."/>
            <person name="Fan B."/>
            <person name="Jiang Y."/>
            <person name="Adhikari A."/>
            <person name="Zheng C.-J."/>
            <person name="Schuster L."/>
            <person name="Cowan T.M."/>
            <person name="Smanski M.J."/>
            <person name="Chevrette M.G."/>
            <person name="De Carvalho L.P.S."/>
            <person name="Shen B."/>
        </authorList>
    </citation>
    <scope>NUCLEOTIDE SEQUENCE [LARGE SCALE GENOMIC DNA]</scope>
    <source>
        <strain evidence="3 4">NPDC050100</strain>
    </source>
</reference>
<dbReference type="InterPro" id="IPR011335">
    <property type="entry name" value="Restrct_endonuc-II-like"/>
</dbReference>
<dbReference type="Gene3D" id="2.30.280.20">
    <property type="match status" value="1"/>
</dbReference>
<feature type="domain" description="Restriction endonuclease type IV Mrr" evidence="1">
    <location>
        <begin position="255"/>
        <end position="372"/>
    </location>
</feature>
<dbReference type="Gene3D" id="3.40.1350.10">
    <property type="match status" value="1"/>
</dbReference>
<dbReference type="Pfam" id="PF18062">
    <property type="entry name" value="RE_AspBHI_N"/>
    <property type="match status" value="1"/>
</dbReference>
<evidence type="ECO:0000259" key="1">
    <source>
        <dbReference type="Pfam" id="PF04471"/>
    </source>
</evidence>
<keyword evidence="3" id="KW-0255">Endonuclease</keyword>
<organism evidence="3 4">
    <name type="scientific">Microtetraspora glauca</name>
    <dbReference type="NCBI Taxonomy" id="1996"/>
    <lineage>
        <taxon>Bacteria</taxon>
        <taxon>Bacillati</taxon>
        <taxon>Actinomycetota</taxon>
        <taxon>Actinomycetes</taxon>
        <taxon>Streptosporangiales</taxon>
        <taxon>Streptosporangiaceae</taxon>
        <taxon>Microtetraspora</taxon>
    </lineage>
</organism>
<accession>A0ABV3GI45</accession>
<dbReference type="GO" id="GO:0016787">
    <property type="term" value="F:hydrolase activity"/>
    <property type="evidence" value="ECO:0007669"/>
    <property type="project" value="UniProtKB-KW"/>
</dbReference>
<dbReference type="Proteomes" id="UP001551675">
    <property type="component" value="Unassembled WGS sequence"/>
</dbReference>
<dbReference type="RefSeq" id="WP_358135323.1">
    <property type="nucleotide sequence ID" value="NZ_JBFALK010000012.1"/>
</dbReference>
<dbReference type="InterPro" id="IPR041409">
    <property type="entry name" value="RE_AspBHI_N"/>
</dbReference>
<dbReference type="EC" id="3.1.21.-" evidence="3"/>
<feature type="domain" description="Restriction endonuclease AspBHI N-terminal" evidence="2">
    <location>
        <begin position="32"/>
        <end position="216"/>
    </location>
</feature>